<dbReference type="GO" id="GO:0046872">
    <property type="term" value="F:metal ion binding"/>
    <property type="evidence" value="ECO:0007669"/>
    <property type="project" value="UniProtKB-KW"/>
</dbReference>
<keyword evidence="3" id="KW-0460">Magnesium</keyword>
<sequence>MLARLMDAKSDSPQKPAITLLTRFMTFLGRLFQIRDDYVNLTSANYTEQKGFCGDFDEGKYSCSGAELA</sequence>
<dbReference type="GeneID" id="87833923"/>
<dbReference type="AlphaFoldDB" id="A0AAN6TV31"/>
<dbReference type="Gene3D" id="1.10.600.10">
    <property type="entry name" value="Farnesyl Diphosphate Synthase"/>
    <property type="match status" value="1"/>
</dbReference>
<dbReference type="PROSITE" id="PS00444">
    <property type="entry name" value="POLYPRENYL_SYNTHASE_2"/>
    <property type="match status" value="1"/>
</dbReference>
<evidence type="ECO:0000313" key="5">
    <source>
        <dbReference type="Proteomes" id="UP001302602"/>
    </source>
</evidence>
<gene>
    <name evidence="4" type="ORF">N657DRAFT_692310</name>
</gene>
<dbReference type="InterPro" id="IPR033749">
    <property type="entry name" value="Polyprenyl_synt_CS"/>
</dbReference>
<keyword evidence="5" id="KW-1185">Reference proteome</keyword>
<dbReference type="InterPro" id="IPR008949">
    <property type="entry name" value="Isoprenoid_synthase_dom_sf"/>
</dbReference>
<accession>A0AAN6TV31</accession>
<dbReference type="GO" id="GO:0043386">
    <property type="term" value="P:mycotoxin biosynthetic process"/>
    <property type="evidence" value="ECO:0007669"/>
    <property type="project" value="UniProtKB-ARBA"/>
</dbReference>
<dbReference type="GO" id="GO:0046165">
    <property type="term" value="P:alcohol biosynthetic process"/>
    <property type="evidence" value="ECO:0007669"/>
    <property type="project" value="UniProtKB-ARBA"/>
</dbReference>
<evidence type="ECO:0000256" key="2">
    <source>
        <dbReference type="ARBA" id="ARBA00022723"/>
    </source>
</evidence>
<protein>
    <recommendedName>
        <fullName evidence="6">Geranylgeranyl diphosphate synthase</fullName>
    </recommendedName>
</protein>
<keyword evidence="1" id="KW-0808">Transferase</keyword>
<keyword evidence="2" id="KW-0479">Metal-binding</keyword>
<dbReference type="GO" id="GO:0008299">
    <property type="term" value="P:isoprenoid biosynthetic process"/>
    <property type="evidence" value="ECO:0007669"/>
    <property type="project" value="InterPro"/>
</dbReference>
<name>A0AAN6TV31_9PEZI</name>
<dbReference type="InterPro" id="IPR000092">
    <property type="entry name" value="Polyprenyl_synt"/>
</dbReference>
<dbReference type="GO" id="GO:0004659">
    <property type="term" value="F:prenyltransferase activity"/>
    <property type="evidence" value="ECO:0007669"/>
    <property type="project" value="InterPro"/>
</dbReference>
<proteinExistence type="predicted"/>
<comment type="caution">
    <text evidence="4">The sequence shown here is derived from an EMBL/GenBank/DDBJ whole genome shotgun (WGS) entry which is preliminary data.</text>
</comment>
<reference evidence="4" key="1">
    <citation type="journal article" date="2023" name="Mol. Phylogenet. Evol.">
        <title>Genome-scale phylogeny and comparative genomics of the fungal order Sordariales.</title>
        <authorList>
            <person name="Hensen N."/>
            <person name="Bonometti L."/>
            <person name="Westerberg I."/>
            <person name="Brannstrom I.O."/>
            <person name="Guillou S."/>
            <person name="Cros-Aarteil S."/>
            <person name="Calhoun S."/>
            <person name="Haridas S."/>
            <person name="Kuo A."/>
            <person name="Mondo S."/>
            <person name="Pangilinan J."/>
            <person name="Riley R."/>
            <person name="LaButti K."/>
            <person name="Andreopoulos B."/>
            <person name="Lipzen A."/>
            <person name="Chen C."/>
            <person name="Yan M."/>
            <person name="Daum C."/>
            <person name="Ng V."/>
            <person name="Clum A."/>
            <person name="Steindorff A."/>
            <person name="Ohm R.A."/>
            <person name="Martin F."/>
            <person name="Silar P."/>
            <person name="Natvig D.O."/>
            <person name="Lalanne C."/>
            <person name="Gautier V."/>
            <person name="Ament-Velasquez S.L."/>
            <person name="Kruys A."/>
            <person name="Hutchinson M.I."/>
            <person name="Powell A.J."/>
            <person name="Barry K."/>
            <person name="Miller A.N."/>
            <person name="Grigoriev I.V."/>
            <person name="Debuchy R."/>
            <person name="Gladieux P."/>
            <person name="Hiltunen Thoren M."/>
            <person name="Johannesson H."/>
        </authorList>
    </citation>
    <scope>NUCLEOTIDE SEQUENCE</scope>
    <source>
        <strain evidence="4">CBS 731.68</strain>
    </source>
</reference>
<evidence type="ECO:0000256" key="3">
    <source>
        <dbReference type="ARBA" id="ARBA00022842"/>
    </source>
</evidence>
<dbReference type="Proteomes" id="UP001302602">
    <property type="component" value="Unassembled WGS sequence"/>
</dbReference>
<evidence type="ECO:0000313" key="4">
    <source>
        <dbReference type="EMBL" id="KAK4121218.1"/>
    </source>
</evidence>
<dbReference type="SUPFAM" id="SSF48576">
    <property type="entry name" value="Terpenoid synthases"/>
    <property type="match status" value="1"/>
</dbReference>
<organism evidence="4 5">
    <name type="scientific">Parathielavia appendiculata</name>
    <dbReference type="NCBI Taxonomy" id="2587402"/>
    <lineage>
        <taxon>Eukaryota</taxon>
        <taxon>Fungi</taxon>
        <taxon>Dikarya</taxon>
        <taxon>Ascomycota</taxon>
        <taxon>Pezizomycotina</taxon>
        <taxon>Sordariomycetes</taxon>
        <taxon>Sordariomycetidae</taxon>
        <taxon>Sordariales</taxon>
        <taxon>Chaetomiaceae</taxon>
        <taxon>Parathielavia</taxon>
    </lineage>
</organism>
<reference evidence="4" key="2">
    <citation type="submission" date="2023-05" db="EMBL/GenBank/DDBJ databases">
        <authorList>
            <consortium name="Lawrence Berkeley National Laboratory"/>
            <person name="Steindorff A."/>
            <person name="Hensen N."/>
            <person name="Bonometti L."/>
            <person name="Westerberg I."/>
            <person name="Brannstrom I.O."/>
            <person name="Guillou S."/>
            <person name="Cros-Aarteil S."/>
            <person name="Calhoun S."/>
            <person name="Haridas S."/>
            <person name="Kuo A."/>
            <person name="Mondo S."/>
            <person name="Pangilinan J."/>
            <person name="Riley R."/>
            <person name="Labutti K."/>
            <person name="Andreopoulos B."/>
            <person name="Lipzen A."/>
            <person name="Chen C."/>
            <person name="Yanf M."/>
            <person name="Daum C."/>
            <person name="Ng V."/>
            <person name="Clum A."/>
            <person name="Ohm R."/>
            <person name="Martin F."/>
            <person name="Silar P."/>
            <person name="Natvig D."/>
            <person name="Lalanne C."/>
            <person name="Gautier V."/>
            <person name="Ament-Velasquez S.L."/>
            <person name="Kruys A."/>
            <person name="Hutchinson M.I."/>
            <person name="Powell A.J."/>
            <person name="Barry K."/>
            <person name="Miller A.N."/>
            <person name="Grigoriev I.V."/>
            <person name="Debuchy R."/>
            <person name="Gladieux P."/>
            <person name="Thoren M.H."/>
            <person name="Johannesson H."/>
        </authorList>
    </citation>
    <scope>NUCLEOTIDE SEQUENCE</scope>
    <source>
        <strain evidence="4">CBS 731.68</strain>
    </source>
</reference>
<dbReference type="RefSeq" id="XP_062644989.1">
    <property type="nucleotide sequence ID" value="XM_062797156.1"/>
</dbReference>
<evidence type="ECO:0008006" key="6">
    <source>
        <dbReference type="Google" id="ProtNLM"/>
    </source>
</evidence>
<evidence type="ECO:0000256" key="1">
    <source>
        <dbReference type="ARBA" id="ARBA00022679"/>
    </source>
</evidence>
<dbReference type="EMBL" id="MU853234">
    <property type="protein sequence ID" value="KAK4121218.1"/>
    <property type="molecule type" value="Genomic_DNA"/>
</dbReference>
<dbReference type="Pfam" id="PF00348">
    <property type="entry name" value="polyprenyl_synt"/>
    <property type="match status" value="1"/>
</dbReference>